<feature type="transmembrane region" description="Helical" evidence="7">
    <location>
        <begin position="299"/>
        <end position="317"/>
    </location>
</feature>
<feature type="transmembrane region" description="Helical" evidence="7">
    <location>
        <begin position="112"/>
        <end position="132"/>
    </location>
</feature>
<dbReference type="AlphaFoldDB" id="A0A7Y0EEQ9"/>
<feature type="transmembrane region" description="Helical" evidence="7">
    <location>
        <begin position="44"/>
        <end position="61"/>
    </location>
</feature>
<evidence type="ECO:0000259" key="8">
    <source>
        <dbReference type="Pfam" id="PF01757"/>
    </source>
</evidence>
<dbReference type="EMBL" id="JABBNI010000001">
    <property type="protein sequence ID" value="NMM61135.1"/>
    <property type="molecule type" value="Genomic_DNA"/>
</dbReference>
<reference evidence="9 10" key="2">
    <citation type="submission" date="2020-06" db="EMBL/GenBank/DDBJ databases">
        <title>Complete Genome Sequence of Clostridium muelleri sp. nov. P21T, an Acid-Alcohol Producing Acetogen Isolated from Old Hay.</title>
        <authorList>
            <person name="Duncan K.E."/>
            <person name="Tanner R.S."/>
        </authorList>
    </citation>
    <scope>NUCLEOTIDE SEQUENCE [LARGE SCALE GENOMIC DNA]</scope>
    <source>
        <strain evidence="9 10">P21</strain>
    </source>
</reference>
<protein>
    <submittedName>
        <fullName evidence="9">Acyltransferase</fullName>
    </submittedName>
</protein>
<evidence type="ECO:0000256" key="2">
    <source>
        <dbReference type="ARBA" id="ARBA00007400"/>
    </source>
</evidence>
<dbReference type="GO" id="GO:0009246">
    <property type="term" value="P:enterobacterial common antigen biosynthetic process"/>
    <property type="evidence" value="ECO:0007669"/>
    <property type="project" value="TreeGrafter"/>
</dbReference>
<dbReference type="GO" id="GO:0005886">
    <property type="term" value="C:plasma membrane"/>
    <property type="evidence" value="ECO:0007669"/>
    <property type="project" value="UniProtKB-SubCell"/>
</dbReference>
<keyword evidence="9" id="KW-0012">Acyltransferase</keyword>
<evidence type="ECO:0000256" key="6">
    <source>
        <dbReference type="ARBA" id="ARBA00023136"/>
    </source>
</evidence>
<feature type="transmembrane region" description="Helical" evidence="7">
    <location>
        <begin position="82"/>
        <end position="100"/>
    </location>
</feature>
<keyword evidence="10" id="KW-1185">Reference proteome</keyword>
<feature type="transmembrane region" description="Helical" evidence="7">
    <location>
        <begin position="202"/>
        <end position="220"/>
    </location>
</feature>
<sequence length="324" mass="37893">MDVIRTLATISVILIHVSATILYRTNVNSNTYKGFLVINQLSRFSVPAFIILSGMGLINTYKKEKGYFKFLSHRLYKTIPRYLVWCVIYIIFVTKAFNIYKSGNDVIFGNVYYHLYFVPIIVEFYLFFPFVYKFIGSKWSLLITFIITTSILVATHYFTIPGILVRFFERKNMLNWIFYFSLGAFIGKNVDYIKEKALKYRIVIVPMFIAVTFGLIYEAMVTTKFVSDIDYVATFLRPSVLIYSTVFVFFIFSINWKENLLMKSIQYVSKSSYGVYLSHAFILYYYIQYCTNRSIPVNTVQFGIKAFLISFIGAMLINESRKLP</sequence>
<feature type="transmembrane region" description="Helical" evidence="7">
    <location>
        <begin position="240"/>
        <end position="256"/>
    </location>
</feature>
<accession>A0A7Y0EEQ9</accession>
<dbReference type="InterPro" id="IPR002656">
    <property type="entry name" value="Acyl_transf_3_dom"/>
</dbReference>
<keyword evidence="9" id="KW-0808">Transferase</keyword>
<evidence type="ECO:0000313" key="10">
    <source>
        <dbReference type="Proteomes" id="UP000537131"/>
    </source>
</evidence>
<evidence type="ECO:0000256" key="3">
    <source>
        <dbReference type="ARBA" id="ARBA00022475"/>
    </source>
</evidence>
<dbReference type="Pfam" id="PF01757">
    <property type="entry name" value="Acyl_transf_3"/>
    <property type="match status" value="1"/>
</dbReference>
<evidence type="ECO:0000256" key="1">
    <source>
        <dbReference type="ARBA" id="ARBA00004651"/>
    </source>
</evidence>
<keyword evidence="6 7" id="KW-0472">Membrane</keyword>
<dbReference type="PANTHER" id="PTHR40074">
    <property type="entry name" value="O-ACETYLTRANSFERASE WECH"/>
    <property type="match status" value="1"/>
</dbReference>
<feature type="transmembrane region" description="Helical" evidence="7">
    <location>
        <begin position="139"/>
        <end position="158"/>
    </location>
</feature>
<keyword evidence="3" id="KW-1003">Cell membrane</keyword>
<dbReference type="Proteomes" id="UP000537131">
    <property type="component" value="Unassembled WGS sequence"/>
</dbReference>
<evidence type="ECO:0000313" key="9">
    <source>
        <dbReference type="EMBL" id="NMM61135.1"/>
    </source>
</evidence>
<comment type="subcellular location">
    <subcellularLocation>
        <location evidence="1">Cell membrane</location>
        <topology evidence="1">Multi-pass membrane protein</topology>
    </subcellularLocation>
</comment>
<proteinExistence type="inferred from homology"/>
<dbReference type="GO" id="GO:0016413">
    <property type="term" value="F:O-acetyltransferase activity"/>
    <property type="evidence" value="ECO:0007669"/>
    <property type="project" value="TreeGrafter"/>
</dbReference>
<evidence type="ECO:0000256" key="7">
    <source>
        <dbReference type="SAM" id="Phobius"/>
    </source>
</evidence>
<reference evidence="9 10" key="1">
    <citation type="submission" date="2020-04" db="EMBL/GenBank/DDBJ databases">
        <authorList>
            <person name="Doyle D.A."/>
        </authorList>
    </citation>
    <scope>NUCLEOTIDE SEQUENCE [LARGE SCALE GENOMIC DNA]</scope>
    <source>
        <strain evidence="9 10">P21</strain>
    </source>
</reference>
<evidence type="ECO:0000256" key="4">
    <source>
        <dbReference type="ARBA" id="ARBA00022692"/>
    </source>
</evidence>
<keyword evidence="4 7" id="KW-0812">Transmembrane</keyword>
<feature type="transmembrane region" description="Helical" evidence="7">
    <location>
        <begin position="7"/>
        <end position="24"/>
    </location>
</feature>
<feature type="domain" description="Acyltransferase 3" evidence="8">
    <location>
        <begin position="1"/>
        <end position="318"/>
    </location>
</feature>
<comment type="caution">
    <text evidence="9">The sequence shown here is derived from an EMBL/GenBank/DDBJ whole genome shotgun (WGS) entry which is preliminary data.</text>
</comment>
<feature type="transmembrane region" description="Helical" evidence="7">
    <location>
        <begin position="268"/>
        <end position="287"/>
    </location>
</feature>
<dbReference type="RefSeq" id="WP_169295750.1">
    <property type="nucleotide sequence ID" value="NZ_JABBNI010000001.1"/>
</dbReference>
<evidence type="ECO:0000256" key="5">
    <source>
        <dbReference type="ARBA" id="ARBA00022989"/>
    </source>
</evidence>
<keyword evidence="5 7" id="KW-1133">Transmembrane helix</keyword>
<comment type="similarity">
    <text evidence="2">Belongs to the acyltransferase 3 family.</text>
</comment>
<feature type="transmembrane region" description="Helical" evidence="7">
    <location>
        <begin position="173"/>
        <end position="190"/>
    </location>
</feature>
<organism evidence="9 10">
    <name type="scientific">Clostridium muellerianum</name>
    <dbReference type="NCBI Taxonomy" id="2716538"/>
    <lineage>
        <taxon>Bacteria</taxon>
        <taxon>Bacillati</taxon>
        <taxon>Bacillota</taxon>
        <taxon>Clostridia</taxon>
        <taxon>Eubacteriales</taxon>
        <taxon>Clostridiaceae</taxon>
        <taxon>Clostridium</taxon>
    </lineage>
</organism>
<dbReference type="PANTHER" id="PTHR40074:SF2">
    <property type="entry name" value="O-ACETYLTRANSFERASE WECH"/>
    <property type="match status" value="1"/>
</dbReference>
<gene>
    <name evidence="9" type="ORF">HBE96_00140</name>
</gene>
<name>A0A7Y0EEQ9_9CLOT</name>